<dbReference type="InterPro" id="IPR052219">
    <property type="entry name" value="Photolyase_Class-2"/>
</dbReference>
<dbReference type="SUPFAM" id="SSF52425">
    <property type="entry name" value="Cryptochrome/photolyase, N-terminal domain"/>
    <property type="match status" value="1"/>
</dbReference>
<proteinExistence type="predicted"/>
<gene>
    <name evidence="1" type="ORF">EANT1437_LOCUS15470</name>
</gene>
<dbReference type="PANTHER" id="PTHR10211">
    <property type="entry name" value="DEOXYRIBODIPYRIMIDINE PHOTOLYASE"/>
    <property type="match status" value="1"/>
</dbReference>
<sequence length="184" mass="20802">MVDYLETQNAVAAICDFSPLRHVRDWFENQTANLLKDIPLYQIDAHNIVPVWHTSPKREVGARTLRPKIHKVLSDFMTDFHDLEQNTNIPSSNDACTEPDWKACENYLKLDEAVVSVCDINPPGADAGMKRFQSFINGKIHGLRDFDTSRNDPNFSTFSLTTIFKSCIPAQHCSNVGSSRFSVN</sequence>
<dbReference type="Gene3D" id="1.25.40.80">
    <property type="match status" value="1"/>
</dbReference>
<reference evidence="1" key="1">
    <citation type="submission" date="2021-01" db="EMBL/GenBank/DDBJ databases">
        <authorList>
            <person name="Corre E."/>
            <person name="Pelletier E."/>
            <person name="Niang G."/>
            <person name="Scheremetjew M."/>
            <person name="Finn R."/>
            <person name="Kale V."/>
            <person name="Holt S."/>
            <person name="Cochrane G."/>
            <person name="Meng A."/>
            <person name="Brown T."/>
            <person name="Cohen L."/>
        </authorList>
    </citation>
    <scope>NUCLEOTIDE SEQUENCE</scope>
    <source>
        <strain evidence="1">CCMP1452</strain>
    </source>
</reference>
<dbReference type="GO" id="GO:0000719">
    <property type="term" value="P:photoreactive repair"/>
    <property type="evidence" value="ECO:0007669"/>
    <property type="project" value="TreeGrafter"/>
</dbReference>
<organism evidence="1">
    <name type="scientific">Eucampia antarctica</name>
    <dbReference type="NCBI Taxonomy" id="49252"/>
    <lineage>
        <taxon>Eukaryota</taxon>
        <taxon>Sar</taxon>
        <taxon>Stramenopiles</taxon>
        <taxon>Ochrophyta</taxon>
        <taxon>Bacillariophyta</taxon>
        <taxon>Mediophyceae</taxon>
        <taxon>Biddulphiophycidae</taxon>
        <taxon>Hemiaulales</taxon>
        <taxon>Hemiaulaceae</taxon>
        <taxon>Eucampia</taxon>
    </lineage>
</organism>
<dbReference type="EMBL" id="HBHI01030119">
    <property type="protein sequence ID" value="CAD9701347.1"/>
    <property type="molecule type" value="Transcribed_RNA"/>
</dbReference>
<dbReference type="PANTHER" id="PTHR10211:SF0">
    <property type="entry name" value="DEOXYRIBODIPYRIMIDINE PHOTO-LYASE"/>
    <property type="match status" value="1"/>
</dbReference>
<name>A0A7S2SIT3_9STRA</name>
<accession>A0A7S2SIT3</accession>
<dbReference type="InterPro" id="IPR036155">
    <property type="entry name" value="Crypto/Photolyase_N_sf"/>
</dbReference>
<evidence type="ECO:0008006" key="2">
    <source>
        <dbReference type="Google" id="ProtNLM"/>
    </source>
</evidence>
<dbReference type="GO" id="GO:0003904">
    <property type="term" value="F:deoxyribodipyrimidine photo-lyase activity"/>
    <property type="evidence" value="ECO:0007669"/>
    <property type="project" value="TreeGrafter"/>
</dbReference>
<protein>
    <recommendedName>
        <fullName evidence="2">Photolyase/cryptochrome alpha/beta domain-containing protein</fullName>
    </recommendedName>
</protein>
<evidence type="ECO:0000313" key="1">
    <source>
        <dbReference type="EMBL" id="CAD9701347.1"/>
    </source>
</evidence>
<dbReference type="AlphaFoldDB" id="A0A7S2SIT3"/>